<proteinExistence type="predicted"/>
<dbReference type="RefSeq" id="WP_197915352.1">
    <property type="nucleotide sequence ID" value="NZ_CP065628.1"/>
</dbReference>
<evidence type="ECO:0000313" key="1">
    <source>
        <dbReference type="EMBL" id="QPR31976.1"/>
    </source>
</evidence>
<evidence type="ECO:0000313" key="3">
    <source>
        <dbReference type="Proteomes" id="UP000594774"/>
    </source>
</evidence>
<keyword evidence="4" id="KW-1185">Reference proteome</keyword>
<dbReference type="EMBL" id="CP065628">
    <property type="protein sequence ID" value="QPR31976.1"/>
    <property type="molecule type" value="Genomic_DNA"/>
</dbReference>
<sequence length="139" mass="16163">MTMKVVVCVVYPRYPDNTEPLGGFVESEETARKIDDWWRAQPGDMLGTWEDFEVEVNSRDQILYGVFSGTPAHKIDEPDYYDPICHGVYTDRKAAEREAKPKSMWAANNCPPKFVLPFRLGWKFDRYFPDGKPWPPDQL</sequence>
<dbReference type="Proteomes" id="UP000595198">
    <property type="component" value="Chromosome"/>
</dbReference>
<dbReference type="AlphaFoldDB" id="A0AB37GLV1"/>
<gene>
    <name evidence="1" type="ORF">I6G95_06130</name>
    <name evidence="2" type="ORF">I6H48_06700</name>
</gene>
<dbReference type="Proteomes" id="UP000594774">
    <property type="component" value="Chromosome"/>
</dbReference>
<name>A0AB37GLV1_CORAY</name>
<organism evidence="1 3">
    <name type="scientific">Corynebacterium amycolatum</name>
    <dbReference type="NCBI Taxonomy" id="43765"/>
    <lineage>
        <taxon>Bacteria</taxon>
        <taxon>Bacillati</taxon>
        <taxon>Actinomycetota</taxon>
        <taxon>Actinomycetes</taxon>
        <taxon>Mycobacteriales</taxon>
        <taxon>Corynebacteriaceae</taxon>
        <taxon>Corynebacterium</taxon>
    </lineage>
</organism>
<protein>
    <submittedName>
        <fullName evidence="1">Uncharacterized protein</fullName>
    </submittedName>
</protein>
<reference evidence="3 4" key="1">
    <citation type="submission" date="2020-12" db="EMBL/GenBank/DDBJ databases">
        <title>FDA dAtabase for Regulatory Grade micrObial Sequences (FDA-ARGOS): Supporting development and validation of Infectious Disease Dx tests.</title>
        <authorList>
            <person name="Sproer C."/>
            <person name="Gronow S."/>
            <person name="Severitt S."/>
            <person name="Schroder I."/>
            <person name="Tallon L."/>
            <person name="Sadzewicz L."/>
            <person name="Zhao X."/>
            <person name="Boylan J."/>
            <person name="Ott S."/>
            <person name="Bowen H."/>
            <person name="Vavikolanu K."/>
            <person name="Mehta A."/>
            <person name="Aluvathingal J."/>
            <person name="Nadendla S."/>
            <person name="Lowell S."/>
            <person name="Myers T."/>
            <person name="Yan Y."/>
            <person name="Sichtig H."/>
        </authorList>
    </citation>
    <scope>NUCLEOTIDE SEQUENCE [LARGE SCALE GENOMIC DNA]</scope>
    <source>
        <strain evidence="1 3">FDAARGOS_938</strain>
        <strain evidence="2 4">FDAARGOS_991</strain>
    </source>
</reference>
<evidence type="ECO:0000313" key="4">
    <source>
        <dbReference type="Proteomes" id="UP000595198"/>
    </source>
</evidence>
<evidence type="ECO:0000313" key="2">
    <source>
        <dbReference type="EMBL" id="QQB81690.1"/>
    </source>
</evidence>
<accession>A0AB37GLV1</accession>
<dbReference type="EMBL" id="CP066023">
    <property type="protein sequence ID" value="QQB81690.1"/>
    <property type="molecule type" value="Genomic_DNA"/>
</dbReference>